<dbReference type="InParanoid" id="A0A1D6I6C2"/>
<dbReference type="EMBL" id="CM007650">
    <property type="protein sequence ID" value="ONM55638.1"/>
    <property type="molecule type" value="Genomic_DNA"/>
</dbReference>
<dbReference type="PROSITE" id="PS50873">
    <property type="entry name" value="PEROXIDASE_4"/>
    <property type="match status" value="1"/>
</dbReference>
<feature type="region of interest" description="Disordered" evidence="16">
    <location>
        <begin position="580"/>
        <end position="601"/>
    </location>
</feature>
<keyword evidence="7 14" id="KW-0106">Calcium</keyword>
<evidence type="ECO:0000256" key="10">
    <source>
        <dbReference type="ARBA" id="ARBA00023157"/>
    </source>
</evidence>
<dbReference type="GO" id="GO:0042744">
    <property type="term" value="P:hydrogen peroxide catabolic process"/>
    <property type="evidence" value="ECO:0007669"/>
    <property type="project" value="UniProtKB-KW"/>
</dbReference>
<feature type="region of interest" description="Disordered" evidence="16">
    <location>
        <begin position="238"/>
        <end position="290"/>
    </location>
</feature>
<feature type="binding site" description="axial binding residue" evidence="14">
    <location>
        <position position="451"/>
    </location>
    <ligand>
        <name>heme b</name>
        <dbReference type="ChEBI" id="CHEBI:60344"/>
    </ligand>
    <ligandPart>
        <name>Fe</name>
        <dbReference type="ChEBI" id="CHEBI:18248"/>
    </ligandPart>
</feature>
<organism evidence="19">
    <name type="scientific">Zea mays</name>
    <name type="common">Maize</name>
    <dbReference type="NCBI Taxonomy" id="4577"/>
    <lineage>
        <taxon>Eukaryota</taxon>
        <taxon>Viridiplantae</taxon>
        <taxon>Streptophyta</taxon>
        <taxon>Embryophyta</taxon>
        <taxon>Tracheophyta</taxon>
        <taxon>Spermatophyta</taxon>
        <taxon>Magnoliopsida</taxon>
        <taxon>Liliopsida</taxon>
        <taxon>Poales</taxon>
        <taxon>Poaceae</taxon>
        <taxon>PACMAD clade</taxon>
        <taxon>Panicoideae</taxon>
        <taxon>Andropogonodae</taxon>
        <taxon>Andropogoneae</taxon>
        <taxon>Tripsacinae</taxon>
        <taxon>Zea</taxon>
    </lineage>
</organism>
<dbReference type="PRINTS" id="PR00458">
    <property type="entry name" value="PEROXIDASE"/>
</dbReference>
<feature type="chain" id="PRO_5011173535" evidence="17">
    <location>
        <begin position="26"/>
        <end position="601"/>
    </location>
</feature>
<feature type="binding site" evidence="14">
    <location>
        <position position="505"/>
    </location>
    <ligand>
        <name>Ca(2+)</name>
        <dbReference type="ChEBI" id="CHEBI:29108"/>
        <label>2</label>
    </ligand>
</feature>
<dbReference type="GO" id="GO:0006979">
    <property type="term" value="P:response to oxidative stress"/>
    <property type="evidence" value="ECO:0007669"/>
    <property type="project" value="InterPro"/>
</dbReference>
<feature type="binding site" evidence="14">
    <location>
        <position position="503"/>
    </location>
    <ligand>
        <name>Ca(2+)</name>
        <dbReference type="ChEBI" id="CHEBI:29108"/>
        <label>2</label>
    </ligand>
</feature>
<keyword evidence="17" id="KW-0732">Signal</keyword>
<dbReference type="Gene3D" id="1.10.420.10">
    <property type="entry name" value="Peroxidase, domain 2"/>
    <property type="match status" value="1"/>
</dbReference>
<dbReference type="GO" id="GO:0046872">
    <property type="term" value="F:metal ion binding"/>
    <property type="evidence" value="ECO:0007669"/>
    <property type="project" value="UniProtKB-KW"/>
</dbReference>
<evidence type="ECO:0000256" key="13">
    <source>
        <dbReference type="PIRSR" id="PIRSR600823-2"/>
    </source>
</evidence>
<name>A0A1D6I6C2_MAIZE</name>
<evidence type="ECO:0000256" key="16">
    <source>
        <dbReference type="SAM" id="MobiDB-lite"/>
    </source>
</evidence>
<keyword evidence="9 14" id="KW-0408">Iron</keyword>
<evidence type="ECO:0000256" key="12">
    <source>
        <dbReference type="ARBA" id="ARBA00023324"/>
    </source>
</evidence>
<evidence type="ECO:0000256" key="9">
    <source>
        <dbReference type="ARBA" id="ARBA00023004"/>
    </source>
</evidence>
<sequence length="601" mass="66043">MAVPRGCLGLPLVAVLLASLCRGQAAVRELKVGYYAETCPEAEDIVRETMARARAREARSVASVMRLQFHDCFVNGCDGSVLMDATPTMPGEKDALSNINSLRSFEVVDEIKDALEERCPGVVSCADIVIMAARDAVVLRCAALWARLLRAAPQPRRRVPGKDLAPLASCRVLRNAFRATSLASRSTLRSRTKWAFEDCPQVQNMVGAMPMPTASLAYYTERESARDPDGQTRQMRSICICPGNRGPPHGARAPNVQPSRERPGSTRRAHERRADPRPRAAARDESGSRLRRLARTARMVLLGLGCCCHGPLTTGAANSKAAGPSVAEVGFCFSQIGRWRGRDFRGMEYFFACFSLDPHECSNRGVETSEKRRCTMPSALMPGRLGGRNCKDTTGGPNWEVRLGREDSMTASQEDADNIMPSPRANASALIRLFAGLNLSVTDLVALSGSHSIGEARCFSIVFRLYNQSGSGRPDPHMDTAYRRSLDALCPKGGDEEVTGGLDATPRVFDNQYFEDLVALRGFLNSDQTLFSDNTRTRRVVERLSKDQDAFFRAFIEGMIKMGELQNPRKGEIRRNCRVANNSPWQPRTGMASGQSTSELR</sequence>
<evidence type="ECO:0000256" key="4">
    <source>
        <dbReference type="ARBA" id="ARBA00022559"/>
    </source>
</evidence>
<evidence type="ECO:0000256" key="5">
    <source>
        <dbReference type="ARBA" id="ARBA00022617"/>
    </source>
</evidence>
<comment type="subcellular location">
    <subcellularLocation>
        <location evidence="2">Secreted</location>
    </subcellularLocation>
</comment>
<dbReference type="PROSITE" id="PS00436">
    <property type="entry name" value="PEROXIDASE_2"/>
    <property type="match status" value="1"/>
</dbReference>
<dbReference type="InterPro" id="IPR019793">
    <property type="entry name" value="Peroxidases_heam-ligand_BS"/>
</dbReference>
<dbReference type="GO" id="GO:0140825">
    <property type="term" value="F:lactoperoxidase activity"/>
    <property type="evidence" value="ECO:0007669"/>
    <property type="project" value="UniProtKB-EC"/>
</dbReference>
<feature type="domain" description="Plant heme peroxidase family profile" evidence="18">
    <location>
        <begin position="29"/>
        <end position="581"/>
    </location>
</feature>
<keyword evidence="12" id="KW-0376">Hydrogen peroxide</keyword>
<dbReference type="InterPro" id="IPR010255">
    <property type="entry name" value="Haem_peroxidase_sf"/>
</dbReference>
<dbReference type="FunFam" id="1.10.420.10:FF:000001">
    <property type="entry name" value="Peroxidase"/>
    <property type="match status" value="1"/>
</dbReference>
<evidence type="ECO:0000256" key="14">
    <source>
        <dbReference type="PIRSR" id="PIRSR600823-3"/>
    </source>
</evidence>
<comment type="catalytic activity">
    <reaction evidence="1">
        <text>2 a phenolic donor + H2O2 = 2 a phenolic radical donor + 2 H2O</text>
        <dbReference type="Rhea" id="RHEA:56136"/>
        <dbReference type="ChEBI" id="CHEBI:15377"/>
        <dbReference type="ChEBI" id="CHEBI:16240"/>
        <dbReference type="ChEBI" id="CHEBI:139520"/>
        <dbReference type="ChEBI" id="CHEBI:139521"/>
        <dbReference type="EC" id="1.11.1.7"/>
    </reaction>
</comment>
<evidence type="ECO:0000259" key="18">
    <source>
        <dbReference type="PROSITE" id="PS50873"/>
    </source>
</evidence>
<evidence type="ECO:0000256" key="11">
    <source>
        <dbReference type="ARBA" id="ARBA00023283"/>
    </source>
</evidence>
<protein>
    <submittedName>
        <fullName evidence="19">Peroxidase 17</fullName>
    </submittedName>
</protein>
<feature type="binding site" evidence="14">
    <location>
        <position position="510"/>
    </location>
    <ligand>
        <name>Ca(2+)</name>
        <dbReference type="ChEBI" id="CHEBI:29108"/>
        <label>2</label>
    </ligand>
</feature>
<feature type="signal peptide" evidence="17">
    <location>
        <begin position="1"/>
        <end position="25"/>
    </location>
</feature>
<dbReference type="Gene3D" id="1.10.520.10">
    <property type="match status" value="2"/>
</dbReference>
<keyword evidence="11" id="KW-0873">Pyrrolidone carboxylic acid</keyword>
<dbReference type="PRINTS" id="PR00461">
    <property type="entry name" value="PLPEROXIDASE"/>
</dbReference>
<dbReference type="FunCoup" id="A0A1D6I6C2">
    <property type="interactions" value="2120"/>
</dbReference>
<feature type="compositionally biased region" description="Basic and acidic residues" evidence="16">
    <location>
        <begin position="272"/>
        <end position="288"/>
    </location>
</feature>
<feature type="binding site" evidence="13">
    <location>
        <position position="421"/>
    </location>
    <ligand>
        <name>substrate</name>
    </ligand>
</feature>
<comment type="cofactor">
    <cofactor evidence="14">
        <name>Ca(2+)</name>
        <dbReference type="ChEBI" id="CHEBI:29108"/>
    </cofactor>
    <text evidence="14">Binds 2 calcium ions per subunit.</text>
</comment>
<dbReference type="GO" id="GO:0005576">
    <property type="term" value="C:extracellular region"/>
    <property type="evidence" value="ECO:0007669"/>
    <property type="project" value="UniProtKB-SubCell"/>
</dbReference>
<keyword evidence="5" id="KW-0349">Heme</keyword>
<evidence type="ECO:0000256" key="2">
    <source>
        <dbReference type="ARBA" id="ARBA00004613"/>
    </source>
</evidence>
<dbReference type="Pfam" id="PF00141">
    <property type="entry name" value="peroxidase"/>
    <property type="match status" value="2"/>
</dbReference>
<dbReference type="PANTHER" id="PTHR31388">
    <property type="entry name" value="PEROXIDASE 72-RELATED"/>
    <property type="match status" value="1"/>
</dbReference>
<evidence type="ECO:0000256" key="8">
    <source>
        <dbReference type="ARBA" id="ARBA00023002"/>
    </source>
</evidence>
<comment type="similarity">
    <text evidence="3">Belongs to the peroxidase family. Ascorbate peroxidase subfamily.</text>
</comment>
<evidence type="ECO:0000313" key="19">
    <source>
        <dbReference type="EMBL" id="ONM55638.1"/>
    </source>
</evidence>
<evidence type="ECO:0000256" key="7">
    <source>
        <dbReference type="ARBA" id="ARBA00022837"/>
    </source>
</evidence>
<dbReference type="SMR" id="A0A1D6I6C2"/>
<dbReference type="InterPro" id="IPR019794">
    <property type="entry name" value="Peroxidases_AS"/>
</dbReference>
<dbReference type="GO" id="GO:0020037">
    <property type="term" value="F:heme binding"/>
    <property type="evidence" value="ECO:0007669"/>
    <property type="project" value="InterPro"/>
</dbReference>
<evidence type="ECO:0000256" key="3">
    <source>
        <dbReference type="ARBA" id="ARBA00006873"/>
    </source>
</evidence>
<gene>
    <name evidence="19" type="ORF">ZEAMMB73_Zm00001d020808</name>
</gene>
<keyword evidence="4 19" id="KW-0575">Peroxidase</keyword>
<dbReference type="PROSITE" id="PS00435">
    <property type="entry name" value="PEROXIDASE_1"/>
    <property type="match status" value="1"/>
</dbReference>
<feature type="disulfide bond" evidence="15">
    <location>
        <begin position="458"/>
        <end position="490"/>
    </location>
</feature>
<dbReference type="InterPro" id="IPR002016">
    <property type="entry name" value="Haem_peroxidase"/>
</dbReference>
<reference evidence="19" key="1">
    <citation type="submission" date="2015-12" db="EMBL/GenBank/DDBJ databases">
        <title>Update maize B73 reference genome by single molecule sequencing technologies.</title>
        <authorList>
            <consortium name="Maize Genome Sequencing Project"/>
            <person name="Ware D."/>
        </authorList>
    </citation>
    <scope>NUCLEOTIDE SEQUENCE [LARGE SCALE GENOMIC DNA]</scope>
    <source>
        <tissue evidence="19">Seedling</tissue>
    </source>
</reference>
<dbReference type="PANTHER" id="PTHR31388:SF2">
    <property type="entry name" value="PEROXIDASE 17"/>
    <property type="match status" value="1"/>
</dbReference>
<keyword evidence="10 15" id="KW-1015">Disulfide bond</keyword>
<dbReference type="InterPro" id="IPR000823">
    <property type="entry name" value="Peroxidase_pln"/>
</dbReference>
<comment type="cofactor">
    <cofactor evidence="14">
        <name>heme b</name>
        <dbReference type="ChEBI" id="CHEBI:60344"/>
    </cofactor>
    <text evidence="14">Binds 1 heme b (iron(II)-protoporphyrin IX) group per subunit.</text>
</comment>
<keyword evidence="6 14" id="KW-0479">Metal-binding</keyword>
<proteinExistence type="inferred from homology"/>
<dbReference type="ExpressionAtlas" id="A0A1D6I6C2">
    <property type="expression patterns" value="baseline and differential"/>
</dbReference>
<dbReference type="AlphaFoldDB" id="A0A1D6I6C2"/>
<evidence type="ECO:0000256" key="17">
    <source>
        <dbReference type="SAM" id="SignalP"/>
    </source>
</evidence>
<accession>A0A1D6I6C2</accession>
<evidence type="ECO:0000256" key="15">
    <source>
        <dbReference type="PIRSR" id="PIRSR600823-5"/>
    </source>
</evidence>
<dbReference type="STRING" id="4577.A0A1D6I6C2"/>
<evidence type="ECO:0000256" key="1">
    <source>
        <dbReference type="ARBA" id="ARBA00000189"/>
    </source>
</evidence>
<evidence type="ECO:0000256" key="6">
    <source>
        <dbReference type="ARBA" id="ARBA00022723"/>
    </source>
</evidence>
<dbReference type="SUPFAM" id="SSF48113">
    <property type="entry name" value="Heme-dependent peroxidases"/>
    <property type="match status" value="2"/>
</dbReference>
<keyword evidence="8" id="KW-0560">Oxidoreductase</keyword>